<feature type="signal peptide" evidence="1">
    <location>
        <begin position="1"/>
        <end position="31"/>
    </location>
</feature>
<reference evidence="2 3" key="1">
    <citation type="journal article" date="2014" name="Appl. Environ. Microbiol.">
        <title>Insights into the Microbial Degradation of Rubber and Gutta-Percha by Analysis of the Complete Genome of Nocardia nova SH22a.</title>
        <authorList>
            <person name="Luo Q."/>
            <person name="Hiessl S."/>
            <person name="Poehlein A."/>
            <person name="Daniel R."/>
            <person name="Steinbuchel A."/>
        </authorList>
    </citation>
    <scope>NUCLEOTIDE SEQUENCE [LARGE SCALE GENOMIC DNA]</scope>
    <source>
        <strain evidence="2">SH22a</strain>
    </source>
</reference>
<keyword evidence="1" id="KW-0732">Signal</keyword>
<evidence type="ECO:0000256" key="1">
    <source>
        <dbReference type="SAM" id="SignalP"/>
    </source>
</evidence>
<organism evidence="2 3">
    <name type="scientific">Nocardia nova SH22a</name>
    <dbReference type="NCBI Taxonomy" id="1415166"/>
    <lineage>
        <taxon>Bacteria</taxon>
        <taxon>Bacillati</taxon>
        <taxon>Actinomycetota</taxon>
        <taxon>Actinomycetes</taxon>
        <taxon>Mycobacteriales</taxon>
        <taxon>Nocardiaceae</taxon>
        <taxon>Nocardia</taxon>
    </lineage>
</organism>
<dbReference type="HOGENOM" id="CLU_1576869_0_0_11"/>
<dbReference type="RefSeq" id="WP_025348450.1">
    <property type="nucleotide sequence ID" value="NZ_CP006850.1"/>
</dbReference>
<dbReference type="Proteomes" id="UP000019150">
    <property type="component" value="Chromosome"/>
</dbReference>
<dbReference type="AlphaFoldDB" id="W5TCJ3"/>
<gene>
    <name evidence="2" type="ORF">NONO_c21690</name>
</gene>
<proteinExistence type="predicted"/>
<dbReference type="EMBL" id="CP006850">
    <property type="protein sequence ID" value="AHH16967.1"/>
    <property type="molecule type" value="Genomic_DNA"/>
</dbReference>
<accession>W5TCJ3</accession>
<dbReference type="OrthoDB" id="4566760at2"/>
<evidence type="ECO:0008006" key="4">
    <source>
        <dbReference type="Google" id="ProtNLM"/>
    </source>
</evidence>
<sequence length="174" mass="18005">MSRNPRISLTFPALAALAVAGMGLTAAPAEAEERRPTTSATKCLWAGTGHATGTTVVAGGRDYRCAADASGTPMWSAEALSHRADTVANPGAAAAPAGAFSLGARQPGTAYTDYCVGNQLVEGTGDVYQVVRANDGTLFWRAAEPIEAWHFDRGTAAPQSTWRSSALCYEGNLA</sequence>
<dbReference type="KEGG" id="nno:NONO_c21690"/>
<dbReference type="PATRIC" id="fig|1415166.3.peg.2206"/>
<dbReference type="eggNOG" id="ENOG5031EP4">
    <property type="taxonomic scope" value="Bacteria"/>
</dbReference>
<protein>
    <recommendedName>
        <fullName evidence="4">Secreted protein</fullName>
    </recommendedName>
</protein>
<evidence type="ECO:0000313" key="2">
    <source>
        <dbReference type="EMBL" id="AHH16967.1"/>
    </source>
</evidence>
<evidence type="ECO:0000313" key="3">
    <source>
        <dbReference type="Proteomes" id="UP000019150"/>
    </source>
</evidence>
<name>W5TCJ3_9NOCA</name>
<keyword evidence="3" id="KW-1185">Reference proteome</keyword>
<feature type="chain" id="PRO_5004873136" description="Secreted protein" evidence="1">
    <location>
        <begin position="32"/>
        <end position="174"/>
    </location>
</feature>